<dbReference type="AlphaFoldDB" id="A0A841MY28"/>
<feature type="signal peptide" evidence="1">
    <location>
        <begin position="1"/>
        <end position="28"/>
    </location>
</feature>
<reference evidence="2 3" key="1">
    <citation type="submission" date="2020-08" db="EMBL/GenBank/DDBJ databases">
        <title>Genomic Encyclopedia of Type Strains, Phase IV (KMG-IV): sequencing the most valuable type-strain genomes for metagenomic binning, comparative biology and taxonomic classification.</title>
        <authorList>
            <person name="Goeker M."/>
        </authorList>
    </citation>
    <scope>NUCLEOTIDE SEQUENCE [LARGE SCALE GENOMIC DNA]</scope>
    <source>
        <strain evidence="2 3">DSM 102044</strain>
    </source>
</reference>
<keyword evidence="1" id="KW-0732">Signal</keyword>
<evidence type="ECO:0000256" key="1">
    <source>
        <dbReference type="SAM" id="SignalP"/>
    </source>
</evidence>
<organism evidence="2 3">
    <name type="scientific">Algoriphagus iocasae</name>
    <dbReference type="NCBI Taxonomy" id="1836499"/>
    <lineage>
        <taxon>Bacteria</taxon>
        <taxon>Pseudomonadati</taxon>
        <taxon>Bacteroidota</taxon>
        <taxon>Cytophagia</taxon>
        <taxon>Cytophagales</taxon>
        <taxon>Cyclobacteriaceae</taxon>
        <taxon>Algoriphagus</taxon>
    </lineage>
</organism>
<sequence>MIKRSFVYLNLKIAMVFLSYLFSCSSNTDYKTSSSDFFELGIENVILDTMNLAIDSLTTIPENSQLIRNDSVFFFYNKSNLSLEFYHRFDSISFNRVFLESEGPNGLSGMNGVYYISNDTIIGSRVNELILFNIKGKIYKRIKLNLDGLGSFPDLMIQGTKPIVFFEDKLIISIFPHLNPNNKSHLENWKSFVEIDLNSGIAKSFGELPQVMKDFVFGINYLNFSFVKNSEDELIISFAPINDLFSIDLNDPDRNLDRIILKDPNFNSAPPLSDPKNSDMQYVLSHYLFNNSFDAIYYNGTNYIRIIQKPISEDEFNSMSWAKRKVMIWYDLNFVPVLSHDLNSRSLSYNMVYPLDSAFISRVSSSMEDSFQFVLFKN</sequence>
<dbReference type="Proteomes" id="UP000588604">
    <property type="component" value="Unassembled WGS sequence"/>
</dbReference>
<proteinExistence type="predicted"/>
<comment type="caution">
    <text evidence="2">The sequence shown here is derived from an EMBL/GenBank/DDBJ whole genome shotgun (WGS) entry which is preliminary data.</text>
</comment>
<keyword evidence="3" id="KW-1185">Reference proteome</keyword>
<evidence type="ECO:0008006" key="4">
    <source>
        <dbReference type="Google" id="ProtNLM"/>
    </source>
</evidence>
<feature type="chain" id="PRO_5032309182" description="DUF4221 domain-containing protein" evidence="1">
    <location>
        <begin position="29"/>
        <end position="378"/>
    </location>
</feature>
<evidence type="ECO:0000313" key="3">
    <source>
        <dbReference type="Proteomes" id="UP000588604"/>
    </source>
</evidence>
<protein>
    <recommendedName>
        <fullName evidence="4">DUF4221 domain-containing protein</fullName>
    </recommendedName>
</protein>
<dbReference type="RefSeq" id="WP_184496342.1">
    <property type="nucleotide sequence ID" value="NZ_JACIJO010000003.1"/>
</dbReference>
<gene>
    <name evidence="2" type="ORF">FHS59_003161</name>
</gene>
<dbReference type="EMBL" id="JACIJO010000003">
    <property type="protein sequence ID" value="MBB6327518.1"/>
    <property type="molecule type" value="Genomic_DNA"/>
</dbReference>
<evidence type="ECO:0000313" key="2">
    <source>
        <dbReference type="EMBL" id="MBB6327518.1"/>
    </source>
</evidence>
<name>A0A841MY28_9BACT</name>
<accession>A0A841MY28</accession>